<keyword evidence="9" id="KW-1185">Reference proteome</keyword>
<evidence type="ECO:0000313" key="8">
    <source>
        <dbReference type="EMBL" id="VVE51597.1"/>
    </source>
</evidence>
<dbReference type="CDD" id="cd10548">
    <property type="entry name" value="cupin_CDO"/>
    <property type="match status" value="1"/>
</dbReference>
<evidence type="ECO:0000256" key="2">
    <source>
        <dbReference type="ARBA" id="ARBA00022723"/>
    </source>
</evidence>
<feature type="binding site" evidence="7">
    <location>
        <position position="52"/>
    </location>
    <ligand>
        <name>Fe cation</name>
        <dbReference type="ChEBI" id="CHEBI:24875"/>
        <note>catalytic</note>
    </ligand>
</feature>
<name>A0A5E4YSZ3_9BURK</name>
<keyword evidence="6" id="KW-0883">Thioether bond</keyword>
<evidence type="ECO:0000256" key="4">
    <source>
        <dbReference type="ARBA" id="ARBA00023002"/>
    </source>
</evidence>
<keyword evidence="5 7" id="KW-0408">Iron</keyword>
<dbReference type="PANTHER" id="PTHR12918">
    <property type="entry name" value="CYSTEINE DIOXYGENASE"/>
    <property type="match status" value="1"/>
</dbReference>
<dbReference type="EMBL" id="CABPSB010000025">
    <property type="protein sequence ID" value="VVE51597.1"/>
    <property type="molecule type" value="Genomic_DNA"/>
</dbReference>
<dbReference type="Pfam" id="PF05995">
    <property type="entry name" value="CDO_I"/>
    <property type="match status" value="1"/>
</dbReference>
<evidence type="ECO:0000256" key="1">
    <source>
        <dbReference type="ARBA" id="ARBA00006622"/>
    </source>
</evidence>
<comment type="similarity">
    <text evidence="1">Belongs to the cysteine dioxygenase family.</text>
</comment>
<dbReference type="GO" id="GO:0019448">
    <property type="term" value="P:L-cysteine catabolic process"/>
    <property type="evidence" value="ECO:0007669"/>
    <property type="project" value="TreeGrafter"/>
</dbReference>
<accession>A0A5E4YSZ3</accession>
<gene>
    <name evidence="8" type="ORF">PAN31108_04737</name>
</gene>
<keyword evidence="3 8" id="KW-0223">Dioxygenase</keyword>
<proteinExistence type="inferred from homology"/>
<evidence type="ECO:0000256" key="6">
    <source>
        <dbReference type="PIRSR" id="PIRSR610300-50"/>
    </source>
</evidence>
<dbReference type="SUPFAM" id="SSF51182">
    <property type="entry name" value="RmlC-like cupins"/>
    <property type="match status" value="1"/>
</dbReference>
<dbReference type="Proteomes" id="UP000406256">
    <property type="component" value="Unassembled WGS sequence"/>
</dbReference>
<evidence type="ECO:0000256" key="3">
    <source>
        <dbReference type="ARBA" id="ARBA00022964"/>
    </source>
</evidence>
<keyword evidence="2 7" id="KW-0479">Metal-binding</keyword>
<feature type="binding site" evidence="7">
    <location>
        <position position="105"/>
    </location>
    <ligand>
        <name>Fe cation</name>
        <dbReference type="ChEBI" id="CHEBI:24875"/>
        <note>catalytic</note>
    </ligand>
</feature>
<evidence type="ECO:0000256" key="7">
    <source>
        <dbReference type="PIRSR" id="PIRSR610300-51"/>
    </source>
</evidence>
<dbReference type="GO" id="GO:0008198">
    <property type="term" value="F:ferrous iron binding"/>
    <property type="evidence" value="ECO:0007669"/>
    <property type="project" value="TreeGrafter"/>
</dbReference>
<dbReference type="InterPro" id="IPR011051">
    <property type="entry name" value="RmlC_Cupin_sf"/>
</dbReference>
<evidence type="ECO:0000256" key="5">
    <source>
        <dbReference type="ARBA" id="ARBA00023004"/>
    </source>
</evidence>
<sequence length="140" mass="15443">MESNIDCDALLTKAQQQGSSAQYTRHVMYAHPRGRFTIVALVWNPGQYTPVHGHFTWCSYAVMTGVLLEEQFTWDRATGKATQVGSEKRPAGTVVGGHAGMDAVHRLRNTSEHVAISVHVYGVEGERIATHVNRIAELIT</sequence>
<keyword evidence="4" id="KW-0560">Oxidoreductase</keyword>
<dbReference type="PANTHER" id="PTHR12918:SF1">
    <property type="entry name" value="CYSTEINE DIOXYGENASE TYPE 1"/>
    <property type="match status" value="1"/>
</dbReference>
<dbReference type="InterPro" id="IPR010300">
    <property type="entry name" value="CDO_1"/>
</dbReference>
<organism evidence="8 9">
    <name type="scientific">Pandoraea anhela</name>
    <dbReference type="NCBI Taxonomy" id="2508295"/>
    <lineage>
        <taxon>Bacteria</taxon>
        <taxon>Pseudomonadati</taxon>
        <taxon>Pseudomonadota</taxon>
        <taxon>Betaproteobacteria</taxon>
        <taxon>Burkholderiales</taxon>
        <taxon>Burkholderiaceae</taxon>
        <taxon>Pandoraea</taxon>
    </lineage>
</organism>
<protein>
    <submittedName>
        <fullName evidence="8">Cysteine dioxygenase</fullName>
    </submittedName>
</protein>
<feature type="binding site" evidence="7">
    <location>
        <position position="54"/>
    </location>
    <ligand>
        <name>Fe cation</name>
        <dbReference type="ChEBI" id="CHEBI:24875"/>
        <note>catalytic</note>
    </ligand>
</feature>
<evidence type="ECO:0000313" key="9">
    <source>
        <dbReference type="Proteomes" id="UP000406256"/>
    </source>
</evidence>
<dbReference type="InterPro" id="IPR014710">
    <property type="entry name" value="RmlC-like_jellyroll"/>
</dbReference>
<dbReference type="Gene3D" id="2.60.120.10">
    <property type="entry name" value="Jelly Rolls"/>
    <property type="match status" value="1"/>
</dbReference>
<feature type="cross-link" description="3'-(S-cysteinyl)-tyrosine (Cys-Tyr)" evidence="6">
    <location>
        <begin position="58"/>
        <end position="121"/>
    </location>
</feature>
<reference evidence="8 9" key="1">
    <citation type="submission" date="2019-08" db="EMBL/GenBank/DDBJ databases">
        <authorList>
            <person name="Peeters C."/>
        </authorList>
    </citation>
    <scope>NUCLEOTIDE SEQUENCE [LARGE SCALE GENOMIC DNA]</scope>
    <source>
        <strain evidence="8 9">LMG 31108</strain>
    </source>
</reference>
<dbReference type="GO" id="GO:0017172">
    <property type="term" value="F:cysteine dioxygenase activity"/>
    <property type="evidence" value="ECO:0007669"/>
    <property type="project" value="TreeGrafter"/>
</dbReference>
<dbReference type="AlphaFoldDB" id="A0A5E4YSZ3"/>